<comment type="caution">
    <text evidence="3">The sequence shown here is derived from an EMBL/GenBank/DDBJ whole genome shotgun (WGS) entry which is preliminary data.</text>
</comment>
<sequence>MGVITYEHEVTSSIPPAKMWNAYVIDADNLTPKYSIIEGDALGDDLESISYDVKIEAGPDGGSVGKEKAKIQNLIMGVITYEHEVTSSIPPAKMWNAYIEDADNLIPKVLPQAIKSVETLEGDGGVGTVKCVTFGSQFKSVKHRIDGIDKENYSFQYSIIEGDALGDDLESISYDVKIEAGPDGGSLCKTISKYHTKGEHIVHITEEKIKEGKEKAKALFKAIEAHLHAHPHEYNY</sequence>
<dbReference type="PROSITE" id="PS00451">
    <property type="entry name" value="PATHOGENESIS_BETVI"/>
    <property type="match status" value="1"/>
</dbReference>
<comment type="similarity">
    <text evidence="1">Belongs to the BetVI family.</text>
</comment>
<dbReference type="SMART" id="SM01037">
    <property type="entry name" value="Bet_v_1"/>
    <property type="match status" value="1"/>
</dbReference>
<evidence type="ECO:0000256" key="1">
    <source>
        <dbReference type="ARBA" id="ARBA00009744"/>
    </source>
</evidence>
<dbReference type="InterPro" id="IPR024949">
    <property type="entry name" value="Bet_v_I_allergen"/>
</dbReference>
<dbReference type="PANTHER" id="PTHR31213:SF55">
    <property type="entry name" value="STRESS-INDUCED PROTEIN SAM22"/>
    <property type="match status" value="1"/>
</dbReference>
<dbReference type="SUPFAM" id="SSF55961">
    <property type="entry name" value="Bet v1-like"/>
    <property type="match status" value="2"/>
</dbReference>
<keyword evidence="4" id="KW-1185">Reference proteome</keyword>
<proteinExistence type="inferred from homology"/>
<gene>
    <name evidence="3" type="ORF">BUALT_Bualt14G0120200</name>
</gene>
<reference evidence="3" key="1">
    <citation type="submission" date="2019-10" db="EMBL/GenBank/DDBJ databases">
        <authorList>
            <person name="Zhang R."/>
            <person name="Pan Y."/>
            <person name="Wang J."/>
            <person name="Ma R."/>
            <person name="Yu S."/>
        </authorList>
    </citation>
    <scope>NUCLEOTIDE SEQUENCE</scope>
    <source>
        <strain evidence="3">LA-IB0</strain>
        <tissue evidence="3">Leaf</tissue>
    </source>
</reference>
<dbReference type="CDD" id="cd07816">
    <property type="entry name" value="Bet_v1-like"/>
    <property type="match status" value="1"/>
</dbReference>
<dbReference type="Pfam" id="PF00407">
    <property type="entry name" value="Bet_v_1"/>
    <property type="match status" value="1"/>
</dbReference>
<feature type="domain" description="Bet v I/Major latex protein" evidence="2">
    <location>
        <begin position="76"/>
        <end position="230"/>
    </location>
</feature>
<protein>
    <recommendedName>
        <fullName evidence="2">Bet v I/Major latex protein domain-containing protein</fullName>
    </recommendedName>
</protein>
<evidence type="ECO:0000313" key="3">
    <source>
        <dbReference type="EMBL" id="KAG8370470.1"/>
    </source>
</evidence>
<dbReference type="PRINTS" id="PR00634">
    <property type="entry name" value="BETALLERGEN"/>
</dbReference>
<dbReference type="FunFam" id="3.30.530.20:FF:000007">
    <property type="entry name" value="Major pollen allergen Bet v 1-A"/>
    <property type="match status" value="1"/>
</dbReference>
<dbReference type="AlphaFoldDB" id="A0AAV6WU07"/>
<dbReference type="InterPro" id="IPR023393">
    <property type="entry name" value="START-like_dom_sf"/>
</dbReference>
<dbReference type="GO" id="GO:0038023">
    <property type="term" value="F:signaling receptor activity"/>
    <property type="evidence" value="ECO:0007669"/>
    <property type="project" value="InterPro"/>
</dbReference>
<dbReference type="GO" id="GO:0005634">
    <property type="term" value="C:nucleus"/>
    <property type="evidence" value="ECO:0007669"/>
    <property type="project" value="TreeGrafter"/>
</dbReference>
<evidence type="ECO:0000259" key="2">
    <source>
        <dbReference type="SMART" id="SM01037"/>
    </source>
</evidence>
<dbReference type="EMBL" id="WHWC01000014">
    <property type="protein sequence ID" value="KAG8370470.1"/>
    <property type="molecule type" value="Genomic_DNA"/>
</dbReference>
<dbReference type="Proteomes" id="UP000826271">
    <property type="component" value="Unassembled WGS sequence"/>
</dbReference>
<dbReference type="Gene3D" id="3.30.530.20">
    <property type="match status" value="2"/>
</dbReference>
<dbReference type="GO" id="GO:0004864">
    <property type="term" value="F:protein phosphatase inhibitor activity"/>
    <property type="evidence" value="ECO:0007669"/>
    <property type="project" value="InterPro"/>
</dbReference>
<evidence type="ECO:0000313" key="4">
    <source>
        <dbReference type="Proteomes" id="UP000826271"/>
    </source>
</evidence>
<dbReference type="InterPro" id="IPR000916">
    <property type="entry name" value="Bet_v_I/MLP"/>
</dbReference>
<dbReference type="PANTHER" id="PTHR31213">
    <property type="entry name" value="OS08G0374000 PROTEIN-RELATED"/>
    <property type="match status" value="1"/>
</dbReference>
<name>A0AAV6WU07_9LAMI</name>
<dbReference type="GO" id="GO:0010427">
    <property type="term" value="F:abscisic acid binding"/>
    <property type="evidence" value="ECO:0007669"/>
    <property type="project" value="InterPro"/>
</dbReference>
<accession>A0AAV6WU07</accession>
<dbReference type="GO" id="GO:0009738">
    <property type="term" value="P:abscisic acid-activated signaling pathway"/>
    <property type="evidence" value="ECO:0007669"/>
    <property type="project" value="InterPro"/>
</dbReference>
<dbReference type="GO" id="GO:0006952">
    <property type="term" value="P:defense response"/>
    <property type="evidence" value="ECO:0007669"/>
    <property type="project" value="InterPro"/>
</dbReference>
<dbReference type="InterPro" id="IPR050279">
    <property type="entry name" value="Plant_def-hormone_signal"/>
</dbReference>
<dbReference type="GO" id="GO:0005737">
    <property type="term" value="C:cytoplasm"/>
    <property type="evidence" value="ECO:0007669"/>
    <property type="project" value="TreeGrafter"/>
</dbReference>
<organism evidence="3 4">
    <name type="scientific">Buddleja alternifolia</name>
    <dbReference type="NCBI Taxonomy" id="168488"/>
    <lineage>
        <taxon>Eukaryota</taxon>
        <taxon>Viridiplantae</taxon>
        <taxon>Streptophyta</taxon>
        <taxon>Embryophyta</taxon>
        <taxon>Tracheophyta</taxon>
        <taxon>Spermatophyta</taxon>
        <taxon>Magnoliopsida</taxon>
        <taxon>eudicotyledons</taxon>
        <taxon>Gunneridae</taxon>
        <taxon>Pentapetalae</taxon>
        <taxon>asterids</taxon>
        <taxon>lamiids</taxon>
        <taxon>Lamiales</taxon>
        <taxon>Scrophulariaceae</taxon>
        <taxon>Buddlejeae</taxon>
        <taxon>Buddleja</taxon>
    </lineage>
</organism>